<keyword evidence="3" id="KW-1185">Reference proteome</keyword>
<gene>
    <name evidence="2" type="ORF">HPP92_010251</name>
</gene>
<dbReference type="Proteomes" id="UP000636800">
    <property type="component" value="Chromosome 5"/>
</dbReference>
<name>A0A835UZJ1_VANPL</name>
<dbReference type="AlphaFoldDB" id="A0A835UZJ1"/>
<comment type="caution">
    <text evidence="2">The sequence shown here is derived from an EMBL/GenBank/DDBJ whole genome shotgun (WGS) entry which is preliminary data.</text>
</comment>
<dbReference type="EMBL" id="JADCNL010000005">
    <property type="protein sequence ID" value="KAG0479393.1"/>
    <property type="molecule type" value="Genomic_DNA"/>
</dbReference>
<proteinExistence type="predicted"/>
<evidence type="ECO:0000256" key="1">
    <source>
        <dbReference type="SAM" id="MobiDB-lite"/>
    </source>
</evidence>
<evidence type="ECO:0000313" key="2">
    <source>
        <dbReference type="EMBL" id="KAG0479393.1"/>
    </source>
</evidence>
<reference evidence="2 3" key="1">
    <citation type="journal article" date="2020" name="Nat. Food">
        <title>A phased Vanilla planifolia genome enables genetic improvement of flavour and production.</title>
        <authorList>
            <person name="Hasing T."/>
            <person name="Tang H."/>
            <person name="Brym M."/>
            <person name="Khazi F."/>
            <person name="Huang T."/>
            <person name="Chambers A.H."/>
        </authorList>
    </citation>
    <scope>NUCLEOTIDE SEQUENCE [LARGE SCALE GENOMIC DNA]</scope>
    <source>
        <tissue evidence="2">Leaf</tissue>
    </source>
</reference>
<dbReference type="OrthoDB" id="2113341at2759"/>
<organism evidence="2 3">
    <name type="scientific">Vanilla planifolia</name>
    <name type="common">Vanilla</name>
    <dbReference type="NCBI Taxonomy" id="51239"/>
    <lineage>
        <taxon>Eukaryota</taxon>
        <taxon>Viridiplantae</taxon>
        <taxon>Streptophyta</taxon>
        <taxon>Embryophyta</taxon>
        <taxon>Tracheophyta</taxon>
        <taxon>Spermatophyta</taxon>
        <taxon>Magnoliopsida</taxon>
        <taxon>Liliopsida</taxon>
        <taxon>Asparagales</taxon>
        <taxon>Orchidaceae</taxon>
        <taxon>Vanilloideae</taxon>
        <taxon>Vanilleae</taxon>
        <taxon>Vanilla</taxon>
    </lineage>
</organism>
<accession>A0A835UZJ1</accession>
<feature type="region of interest" description="Disordered" evidence="1">
    <location>
        <begin position="45"/>
        <end position="64"/>
    </location>
</feature>
<evidence type="ECO:0000313" key="3">
    <source>
        <dbReference type="Proteomes" id="UP000636800"/>
    </source>
</evidence>
<sequence length="88" mass="9561">MEHADPVVERPVVSTHLATLGRTAAVAAVDRRFLRVAAIEKREARLKRRESSSSGGEGRGAVRVAHRLRVGSGLGEGERMATKEEVCR</sequence>
<protein>
    <submittedName>
        <fullName evidence="2">Uncharacterized protein</fullName>
    </submittedName>
</protein>